<accession>A0A3N2DCG9</accession>
<dbReference type="EMBL" id="RKHQ01000001">
    <property type="protein sequence ID" value="ROR97485.1"/>
    <property type="molecule type" value="Genomic_DNA"/>
</dbReference>
<name>A0A3N2DCG9_9MICO</name>
<dbReference type="OrthoDB" id="4762866at2"/>
<reference evidence="1 2" key="1">
    <citation type="submission" date="2018-11" db="EMBL/GenBank/DDBJ databases">
        <title>Sequencing the genomes of 1000 actinobacteria strains.</title>
        <authorList>
            <person name="Klenk H.-P."/>
        </authorList>
    </citation>
    <scope>NUCLEOTIDE SEQUENCE [LARGE SCALE GENOMIC DNA]</scope>
    <source>
        <strain evidence="1 2">DSM 13521</strain>
    </source>
</reference>
<gene>
    <name evidence="1" type="ORF">EDD28_2084</name>
</gene>
<sequence>MRLRTRSTWNLTAATGLLTALGVGERGLPDPGAVEPPPQPAGTIPREAALTPVQRRLALAPLRGGRVGALTWDGTRVRQTSPVTCGALSLLLLAAAGDPVLASWLTTGARVGPVPPPELARLSREELALDDVAARVAVAERAVHGASRHATLGPFDWPRAVGTPPWGAARVARFRGVEYTHTPVNDGDVARTRVVLDTVRAATRLGIPVPLFTGGDLGRGGSPAAAVPRHVVLAVPHRNGTSDLRILEPSAGSTFQVPIDALLGRTRGHAALGGWSHVVWAVLPRSAYR</sequence>
<protein>
    <submittedName>
        <fullName evidence="1">Uncharacterized protein</fullName>
    </submittedName>
</protein>
<proteinExistence type="predicted"/>
<dbReference type="RefSeq" id="WP_123739528.1">
    <property type="nucleotide sequence ID" value="NZ_RKHQ01000001.1"/>
</dbReference>
<organism evidence="1 2">
    <name type="scientific">Salana multivorans</name>
    <dbReference type="NCBI Taxonomy" id="120377"/>
    <lineage>
        <taxon>Bacteria</taxon>
        <taxon>Bacillati</taxon>
        <taxon>Actinomycetota</taxon>
        <taxon>Actinomycetes</taxon>
        <taxon>Micrococcales</taxon>
        <taxon>Beutenbergiaceae</taxon>
        <taxon>Salana</taxon>
    </lineage>
</organism>
<dbReference type="AlphaFoldDB" id="A0A3N2DCG9"/>
<keyword evidence="2" id="KW-1185">Reference proteome</keyword>
<comment type="caution">
    <text evidence="1">The sequence shown here is derived from an EMBL/GenBank/DDBJ whole genome shotgun (WGS) entry which is preliminary data.</text>
</comment>
<evidence type="ECO:0000313" key="2">
    <source>
        <dbReference type="Proteomes" id="UP000275356"/>
    </source>
</evidence>
<evidence type="ECO:0000313" key="1">
    <source>
        <dbReference type="EMBL" id="ROR97485.1"/>
    </source>
</evidence>
<dbReference type="Proteomes" id="UP000275356">
    <property type="component" value="Unassembled WGS sequence"/>
</dbReference>